<keyword evidence="2" id="KW-1185">Reference proteome</keyword>
<dbReference type="Proteomes" id="UP000325598">
    <property type="component" value="Unassembled WGS sequence"/>
</dbReference>
<comment type="caution">
    <text evidence="1">The sequence shown here is derived from an EMBL/GenBank/DDBJ whole genome shotgun (WGS) entry which is preliminary data.</text>
</comment>
<dbReference type="GeneID" id="96753332"/>
<organism evidence="1 2">
    <name type="scientific">Streptomyces angustmyceticus</name>
    <dbReference type="NCBI Taxonomy" id="285578"/>
    <lineage>
        <taxon>Bacteria</taxon>
        <taxon>Bacillati</taxon>
        <taxon>Actinomycetota</taxon>
        <taxon>Actinomycetes</taxon>
        <taxon>Kitasatosporales</taxon>
        <taxon>Streptomycetaceae</taxon>
        <taxon>Streptomyces</taxon>
    </lineage>
</organism>
<reference evidence="1 2" key="1">
    <citation type="submission" date="2019-10" db="EMBL/GenBank/DDBJ databases">
        <title>Whole genome shotgun sequence of Streptomyces angustmyceticus NBRC 3934.</title>
        <authorList>
            <person name="Hosoyama A."/>
            <person name="Ichikawa N."/>
            <person name="Kimura A."/>
            <person name="Kitahashi Y."/>
            <person name="Komaki H."/>
            <person name="Uohara A."/>
        </authorList>
    </citation>
    <scope>NUCLEOTIDE SEQUENCE [LARGE SCALE GENOMIC DNA]</scope>
    <source>
        <strain evidence="1 2">NBRC 3934</strain>
    </source>
</reference>
<protein>
    <submittedName>
        <fullName evidence="1">Uncharacterized protein</fullName>
    </submittedName>
</protein>
<evidence type="ECO:0000313" key="1">
    <source>
        <dbReference type="EMBL" id="GES33867.1"/>
    </source>
</evidence>
<dbReference type="OrthoDB" id="7061608at2"/>
<evidence type="ECO:0000313" key="2">
    <source>
        <dbReference type="Proteomes" id="UP000325598"/>
    </source>
</evidence>
<dbReference type="RefSeq" id="WP_086720823.1">
    <property type="nucleotide sequence ID" value="NZ_BLAG01000022.1"/>
</dbReference>
<gene>
    <name evidence="1" type="ORF">San01_63550</name>
</gene>
<dbReference type="AlphaFoldDB" id="A0A5J4LI46"/>
<name>A0A5J4LI46_9ACTN</name>
<dbReference type="EMBL" id="BLAG01000022">
    <property type="protein sequence ID" value="GES33867.1"/>
    <property type="molecule type" value="Genomic_DNA"/>
</dbReference>
<proteinExistence type="predicted"/>
<sequence length="206" mass="22100">MAATTTSDIARTGLALSRAGLPFHGGWEAAGTRRETHDGRPVTVVRFQQSAARRAAAPGGPHLSVVLDDEDVLLGYTRLTAPPAGAERDLPGEDEARTVAFRFLTALDPRYAAALTVQWIAPHHEQITAPDGAPAALSGTKVKTRHTDGLYAWVVVGADRTVLTFERDIRWDSAAGRRGTEMWLHDSWIAAREGTGAQPSAPYALV</sequence>
<accession>A0A5J4LI46</accession>